<comment type="caution">
    <text evidence="2">The sequence shown here is derived from an EMBL/GenBank/DDBJ whole genome shotgun (WGS) entry which is preliminary data.</text>
</comment>
<keyword evidence="1" id="KW-0472">Membrane</keyword>
<keyword evidence="1" id="KW-1133">Transmembrane helix</keyword>
<gene>
    <name evidence="2" type="ORF">A2834_02185</name>
</gene>
<dbReference type="EMBL" id="MFHD01000022">
    <property type="protein sequence ID" value="OGF62140.1"/>
    <property type="molecule type" value="Genomic_DNA"/>
</dbReference>
<reference evidence="2 3" key="1">
    <citation type="journal article" date="2016" name="Nat. Commun.">
        <title>Thousands of microbial genomes shed light on interconnected biogeochemical processes in an aquifer system.</title>
        <authorList>
            <person name="Anantharaman K."/>
            <person name="Brown C.T."/>
            <person name="Hug L.A."/>
            <person name="Sharon I."/>
            <person name="Castelle C.J."/>
            <person name="Probst A.J."/>
            <person name="Thomas B.C."/>
            <person name="Singh A."/>
            <person name="Wilkins M.J."/>
            <person name="Karaoz U."/>
            <person name="Brodie E.L."/>
            <person name="Williams K.H."/>
            <person name="Hubbard S.S."/>
            <person name="Banfield J.F."/>
        </authorList>
    </citation>
    <scope>NUCLEOTIDE SEQUENCE [LARGE SCALE GENOMIC DNA]</scope>
</reference>
<evidence type="ECO:0000313" key="3">
    <source>
        <dbReference type="Proteomes" id="UP000179251"/>
    </source>
</evidence>
<proteinExistence type="predicted"/>
<accession>A0A1F5VFM5</accession>
<dbReference type="STRING" id="1798325.A2834_02185"/>
<protein>
    <submittedName>
        <fullName evidence="2">Uncharacterized protein</fullName>
    </submittedName>
</protein>
<feature type="transmembrane region" description="Helical" evidence="1">
    <location>
        <begin position="6"/>
        <end position="27"/>
    </location>
</feature>
<organism evidence="2 3">
    <name type="scientific">Candidatus Giovannonibacteria bacterium RIFCSPHIGHO2_01_FULL_45_23</name>
    <dbReference type="NCBI Taxonomy" id="1798325"/>
    <lineage>
        <taxon>Bacteria</taxon>
        <taxon>Candidatus Giovannoniibacteriota</taxon>
    </lineage>
</organism>
<evidence type="ECO:0000256" key="1">
    <source>
        <dbReference type="SAM" id="Phobius"/>
    </source>
</evidence>
<dbReference type="AlphaFoldDB" id="A0A1F5VFM5"/>
<dbReference type="Proteomes" id="UP000179251">
    <property type="component" value="Unassembled WGS sequence"/>
</dbReference>
<name>A0A1F5VFM5_9BACT</name>
<evidence type="ECO:0000313" key="2">
    <source>
        <dbReference type="EMBL" id="OGF62140.1"/>
    </source>
</evidence>
<keyword evidence="1" id="KW-0812">Transmembrane</keyword>
<sequence>MSTILSTKNIVILIGGVAVLAVGVWLLGWKVEKLGEAPAGLPENIAIPVISEKGESEIMQSLPEGLVLNAKTALIQSYGASYPESNVKQTTVVFESSKSAKENYDFYSKWASDNKWEVVNKSEEGGAKFLYLRKENEDINIVIISGDKGSEATISYAKF</sequence>